<gene>
    <name evidence="1" type="ORF">BO97DRAFT_79967</name>
</gene>
<sequence>MLLRPRSSYRVLARGESTLGRMFIICICPVQPASLSPLLRRLPSGYGHFPNQGNDLFEYEQMREAHEAYAQRTAELTATQTGERLGVKAYIIVPPLVYGRGSGWFKKQSHQIPTLIRNAIATGYAIISIPVKHSWITSMWKISPVST</sequence>
<dbReference type="RefSeq" id="XP_025556108.1">
    <property type="nucleotide sequence ID" value="XM_025701075.1"/>
</dbReference>
<evidence type="ECO:0000313" key="1">
    <source>
        <dbReference type="EMBL" id="RAL16954.1"/>
    </source>
</evidence>
<dbReference type="EMBL" id="KZ824268">
    <property type="protein sequence ID" value="RAL16954.1"/>
    <property type="molecule type" value="Genomic_DNA"/>
</dbReference>
<dbReference type="Proteomes" id="UP000248961">
    <property type="component" value="Unassembled WGS sequence"/>
</dbReference>
<dbReference type="OrthoDB" id="10262413at2759"/>
<proteinExistence type="predicted"/>
<dbReference type="VEuPathDB" id="FungiDB:BO97DRAFT_79967"/>
<dbReference type="AlphaFoldDB" id="A0A395IFJ6"/>
<name>A0A395IFJ6_ASPHC</name>
<protein>
    <submittedName>
        <fullName evidence="1">Uncharacterized protein</fullName>
    </submittedName>
</protein>
<dbReference type="STRING" id="1450537.A0A395IFJ6"/>
<dbReference type="GeneID" id="37205364"/>
<reference evidence="1 2" key="1">
    <citation type="submission" date="2018-02" db="EMBL/GenBank/DDBJ databases">
        <title>The genomes of Aspergillus section Nigri reveals drivers in fungal speciation.</title>
        <authorList>
            <consortium name="DOE Joint Genome Institute"/>
            <person name="Vesth T.C."/>
            <person name="Nybo J."/>
            <person name="Theobald S."/>
            <person name="Brandl J."/>
            <person name="Frisvad J.C."/>
            <person name="Nielsen K.F."/>
            <person name="Lyhne E.K."/>
            <person name="Kogle M.E."/>
            <person name="Kuo A."/>
            <person name="Riley R."/>
            <person name="Clum A."/>
            <person name="Nolan M."/>
            <person name="Lipzen A."/>
            <person name="Salamov A."/>
            <person name="Henrissat B."/>
            <person name="Wiebenga A."/>
            <person name="De vries R.P."/>
            <person name="Grigoriev I.V."/>
            <person name="Mortensen U.H."/>
            <person name="Andersen M.R."/>
            <person name="Baker S.E."/>
        </authorList>
    </citation>
    <scope>NUCLEOTIDE SEQUENCE [LARGE SCALE GENOMIC DNA]</scope>
    <source>
        <strain evidence="1 2">CBS 101889</strain>
    </source>
</reference>
<accession>A0A395IFJ6</accession>
<keyword evidence="2" id="KW-1185">Reference proteome</keyword>
<organism evidence="1 2">
    <name type="scientific">Aspergillus homomorphus (strain CBS 101889)</name>
    <dbReference type="NCBI Taxonomy" id="1450537"/>
    <lineage>
        <taxon>Eukaryota</taxon>
        <taxon>Fungi</taxon>
        <taxon>Dikarya</taxon>
        <taxon>Ascomycota</taxon>
        <taxon>Pezizomycotina</taxon>
        <taxon>Eurotiomycetes</taxon>
        <taxon>Eurotiomycetidae</taxon>
        <taxon>Eurotiales</taxon>
        <taxon>Aspergillaceae</taxon>
        <taxon>Aspergillus</taxon>
        <taxon>Aspergillus subgen. Circumdati</taxon>
    </lineage>
</organism>
<evidence type="ECO:0000313" key="2">
    <source>
        <dbReference type="Proteomes" id="UP000248961"/>
    </source>
</evidence>